<name>A0AAV7U0Q8_PLEWA</name>
<evidence type="ECO:0000313" key="2">
    <source>
        <dbReference type="EMBL" id="KAJ1181322.1"/>
    </source>
</evidence>
<reference evidence="2" key="1">
    <citation type="journal article" date="2022" name="bioRxiv">
        <title>Sequencing and chromosome-scale assembly of the giantPleurodeles waltlgenome.</title>
        <authorList>
            <person name="Brown T."/>
            <person name="Elewa A."/>
            <person name="Iarovenko S."/>
            <person name="Subramanian E."/>
            <person name="Araus A.J."/>
            <person name="Petzold A."/>
            <person name="Susuki M."/>
            <person name="Suzuki K.-i.T."/>
            <person name="Hayashi T."/>
            <person name="Toyoda A."/>
            <person name="Oliveira C."/>
            <person name="Osipova E."/>
            <person name="Leigh N.D."/>
            <person name="Simon A."/>
            <person name="Yun M.H."/>
        </authorList>
    </citation>
    <scope>NUCLEOTIDE SEQUENCE</scope>
    <source>
        <strain evidence="2">20211129_DDA</strain>
        <tissue evidence="2">Liver</tissue>
    </source>
</reference>
<dbReference type="EMBL" id="JANPWB010000006">
    <property type="protein sequence ID" value="KAJ1181322.1"/>
    <property type="molecule type" value="Genomic_DNA"/>
</dbReference>
<comment type="caution">
    <text evidence="2">The sequence shown here is derived from an EMBL/GenBank/DDBJ whole genome shotgun (WGS) entry which is preliminary data.</text>
</comment>
<sequence>MSDSGGGGGPTALKTPRLSQPRVPALLQPSRTSARAVAKPLGGDQPRAAGGAQRPRGTPRCPPRQRMRRGQCSHKQGPPQPEEHSGNTARSAAPPRQSKRRGHCGDMLPIRRPFARRGEVPQTRQRYTPSHLGVPRRPSK</sequence>
<proteinExistence type="predicted"/>
<feature type="region of interest" description="Disordered" evidence="1">
    <location>
        <begin position="1"/>
        <end position="140"/>
    </location>
</feature>
<dbReference type="AlphaFoldDB" id="A0AAV7U0Q8"/>
<gene>
    <name evidence="2" type="ORF">NDU88_006530</name>
</gene>
<evidence type="ECO:0000313" key="3">
    <source>
        <dbReference type="Proteomes" id="UP001066276"/>
    </source>
</evidence>
<evidence type="ECO:0000256" key="1">
    <source>
        <dbReference type="SAM" id="MobiDB-lite"/>
    </source>
</evidence>
<keyword evidence="3" id="KW-1185">Reference proteome</keyword>
<protein>
    <submittedName>
        <fullName evidence="2">Uncharacterized protein</fullName>
    </submittedName>
</protein>
<dbReference type="Proteomes" id="UP001066276">
    <property type="component" value="Chromosome 3_2"/>
</dbReference>
<organism evidence="2 3">
    <name type="scientific">Pleurodeles waltl</name>
    <name type="common">Iberian ribbed newt</name>
    <dbReference type="NCBI Taxonomy" id="8319"/>
    <lineage>
        <taxon>Eukaryota</taxon>
        <taxon>Metazoa</taxon>
        <taxon>Chordata</taxon>
        <taxon>Craniata</taxon>
        <taxon>Vertebrata</taxon>
        <taxon>Euteleostomi</taxon>
        <taxon>Amphibia</taxon>
        <taxon>Batrachia</taxon>
        <taxon>Caudata</taxon>
        <taxon>Salamandroidea</taxon>
        <taxon>Salamandridae</taxon>
        <taxon>Pleurodelinae</taxon>
        <taxon>Pleurodeles</taxon>
    </lineage>
</organism>
<feature type="compositionally biased region" description="Basic residues" evidence="1">
    <location>
        <begin position="63"/>
        <end position="72"/>
    </location>
</feature>
<accession>A0AAV7U0Q8</accession>
<feature type="compositionally biased region" description="Gly residues" evidence="1">
    <location>
        <begin position="1"/>
        <end position="10"/>
    </location>
</feature>